<dbReference type="EMBL" id="BFEA01000851">
    <property type="protein sequence ID" value="GBG90900.1"/>
    <property type="molecule type" value="Genomic_DNA"/>
</dbReference>
<keyword evidence="3" id="KW-1185">Reference proteome</keyword>
<evidence type="ECO:0000256" key="1">
    <source>
        <dbReference type="SAM" id="MobiDB-lite"/>
    </source>
</evidence>
<protein>
    <submittedName>
        <fullName evidence="2">Uncharacterized protein</fullName>
    </submittedName>
</protein>
<name>A0A388M8L9_CHABU</name>
<dbReference type="Gramene" id="GBG90900">
    <property type="protein sequence ID" value="GBG90900"/>
    <property type="gene ID" value="CBR_g51408"/>
</dbReference>
<comment type="caution">
    <text evidence="2">The sequence shown here is derived from an EMBL/GenBank/DDBJ whole genome shotgun (WGS) entry which is preliminary data.</text>
</comment>
<organism evidence="2 3">
    <name type="scientific">Chara braunii</name>
    <name type="common">Braun's stonewort</name>
    <dbReference type="NCBI Taxonomy" id="69332"/>
    <lineage>
        <taxon>Eukaryota</taxon>
        <taxon>Viridiplantae</taxon>
        <taxon>Streptophyta</taxon>
        <taxon>Charophyceae</taxon>
        <taxon>Charales</taxon>
        <taxon>Characeae</taxon>
        <taxon>Chara</taxon>
    </lineage>
</organism>
<evidence type="ECO:0000313" key="2">
    <source>
        <dbReference type="EMBL" id="GBG90900.1"/>
    </source>
</evidence>
<proteinExistence type="predicted"/>
<feature type="compositionally biased region" description="Basic and acidic residues" evidence="1">
    <location>
        <begin position="54"/>
        <end position="87"/>
    </location>
</feature>
<reference evidence="2 3" key="1">
    <citation type="journal article" date="2018" name="Cell">
        <title>The Chara Genome: Secondary Complexity and Implications for Plant Terrestrialization.</title>
        <authorList>
            <person name="Nishiyama T."/>
            <person name="Sakayama H."/>
            <person name="Vries J.D."/>
            <person name="Buschmann H."/>
            <person name="Saint-Marcoux D."/>
            <person name="Ullrich K.K."/>
            <person name="Haas F.B."/>
            <person name="Vanderstraeten L."/>
            <person name="Becker D."/>
            <person name="Lang D."/>
            <person name="Vosolsobe S."/>
            <person name="Rombauts S."/>
            <person name="Wilhelmsson P.K.I."/>
            <person name="Janitza P."/>
            <person name="Kern R."/>
            <person name="Heyl A."/>
            <person name="Rumpler F."/>
            <person name="Villalobos L.I.A.C."/>
            <person name="Clay J.M."/>
            <person name="Skokan R."/>
            <person name="Toyoda A."/>
            <person name="Suzuki Y."/>
            <person name="Kagoshima H."/>
            <person name="Schijlen E."/>
            <person name="Tajeshwar N."/>
            <person name="Catarino B."/>
            <person name="Hetherington A.J."/>
            <person name="Saltykova A."/>
            <person name="Bonnot C."/>
            <person name="Breuninger H."/>
            <person name="Symeonidi A."/>
            <person name="Radhakrishnan G.V."/>
            <person name="Van Nieuwerburgh F."/>
            <person name="Deforce D."/>
            <person name="Chang C."/>
            <person name="Karol K.G."/>
            <person name="Hedrich R."/>
            <person name="Ulvskov P."/>
            <person name="Glockner G."/>
            <person name="Delwiche C.F."/>
            <person name="Petrasek J."/>
            <person name="Van de Peer Y."/>
            <person name="Friml J."/>
            <person name="Beilby M."/>
            <person name="Dolan L."/>
            <person name="Kohara Y."/>
            <person name="Sugano S."/>
            <person name="Fujiyama A."/>
            <person name="Delaux P.-M."/>
            <person name="Quint M."/>
            <person name="TheiBen G."/>
            <person name="Hagemann M."/>
            <person name="Harholt J."/>
            <person name="Dunand C."/>
            <person name="Zachgo S."/>
            <person name="Langdale J."/>
            <person name="Maumus F."/>
            <person name="Straeten D.V.D."/>
            <person name="Gould S.B."/>
            <person name="Rensing S.A."/>
        </authorList>
    </citation>
    <scope>NUCLEOTIDE SEQUENCE [LARGE SCALE GENOMIC DNA]</scope>
    <source>
        <strain evidence="2 3">S276</strain>
    </source>
</reference>
<feature type="region of interest" description="Disordered" evidence="1">
    <location>
        <begin position="38"/>
        <end position="113"/>
    </location>
</feature>
<accession>A0A388M8L9</accession>
<evidence type="ECO:0000313" key="3">
    <source>
        <dbReference type="Proteomes" id="UP000265515"/>
    </source>
</evidence>
<sequence>MGFGFSPEVVGYTEEDFIDEKYDEGRSSRTVNKDAVVASSSYAQRTMSSTHHRRTEEVSSLKRPILDDMSEGDPRDSMRQDFDDRRGPIGSGASGRHGTDDEEYDYGEDKKDK</sequence>
<gene>
    <name evidence="2" type="ORF">CBR_g51408</name>
</gene>
<feature type="compositionally biased region" description="Polar residues" evidence="1">
    <location>
        <begin position="38"/>
        <end position="49"/>
    </location>
</feature>
<dbReference type="AlphaFoldDB" id="A0A388M8L9"/>
<dbReference type="Proteomes" id="UP000265515">
    <property type="component" value="Unassembled WGS sequence"/>
</dbReference>